<dbReference type="OrthoDB" id="6776508at2759"/>
<dbReference type="GO" id="GO:0043565">
    <property type="term" value="F:sequence-specific DNA binding"/>
    <property type="evidence" value="ECO:0007669"/>
    <property type="project" value="TreeGrafter"/>
</dbReference>
<evidence type="ECO:0000313" key="4">
    <source>
        <dbReference type="Proteomes" id="UP000054776"/>
    </source>
</evidence>
<dbReference type="Proteomes" id="UP000054776">
    <property type="component" value="Unassembled WGS sequence"/>
</dbReference>
<dbReference type="AlphaFoldDB" id="A0A0V1BX30"/>
<dbReference type="Pfam" id="PF13843">
    <property type="entry name" value="DDE_Tnp_1_7"/>
    <property type="match status" value="1"/>
</dbReference>
<dbReference type="STRING" id="6334.A0A0V1BX30"/>
<keyword evidence="4" id="KW-1185">Reference proteome</keyword>
<evidence type="ECO:0000313" key="3">
    <source>
        <dbReference type="EMBL" id="KRY41510.1"/>
    </source>
</evidence>
<name>A0A0V1BX30_TRISP</name>
<feature type="region of interest" description="Disordered" evidence="1">
    <location>
        <begin position="190"/>
        <end position="209"/>
    </location>
</feature>
<gene>
    <name evidence="3" type="primary">PGBD2</name>
    <name evidence="3" type="ORF">T01_15296</name>
</gene>
<dbReference type="PANTHER" id="PTHR47055:SF3">
    <property type="entry name" value="PHORBOL-ESTER_DAG-TYPE DOMAIN-CONTAINING PROTEIN"/>
    <property type="match status" value="1"/>
</dbReference>
<feature type="compositionally biased region" description="Low complexity" evidence="1">
    <location>
        <begin position="190"/>
        <end position="202"/>
    </location>
</feature>
<dbReference type="InterPro" id="IPR029526">
    <property type="entry name" value="PGBD"/>
</dbReference>
<proteinExistence type="predicted"/>
<accession>A0A0V1BX30</accession>
<comment type="caution">
    <text evidence="3">The sequence shown here is derived from an EMBL/GenBank/DDBJ whole genome shotgun (WGS) entry which is preliminary data.</text>
</comment>
<reference evidence="3 4" key="1">
    <citation type="submission" date="2015-01" db="EMBL/GenBank/DDBJ databases">
        <title>Evolution of Trichinella species and genotypes.</title>
        <authorList>
            <person name="Korhonen P.K."/>
            <person name="Edoardo P."/>
            <person name="Giuseppe L.R."/>
            <person name="Gasser R.B."/>
        </authorList>
    </citation>
    <scope>NUCLEOTIDE SEQUENCE [LARGE SCALE GENOMIC DNA]</scope>
    <source>
        <strain evidence="3">ISS3</strain>
    </source>
</reference>
<organism evidence="3 4">
    <name type="scientific">Trichinella spiralis</name>
    <name type="common">Trichina worm</name>
    <dbReference type="NCBI Taxonomy" id="6334"/>
    <lineage>
        <taxon>Eukaryota</taxon>
        <taxon>Metazoa</taxon>
        <taxon>Ecdysozoa</taxon>
        <taxon>Nematoda</taxon>
        <taxon>Enoplea</taxon>
        <taxon>Dorylaimia</taxon>
        <taxon>Trichinellida</taxon>
        <taxon>Trichinellidae</taxon>
        <taxon>Trichinella</taxon>
    </lineage>
</organism>
<sequence>MNVEICQLPPNEDGNITDGEHIDEDDLMKVELTDVCGELVNANELETVMKLISPQLMLLSSIQLFYFMFPKQRMQYYVEMTKRYGAQKGRNLEVDGDDIEQFFDILLFNGYHSVPSENMLSSTSEDLIMPLVSGTMSRNRFRELKRNFPTMDNTELLPEDKLNNISAISSSKLLSDVTELFETESNRYSSSLSVSGSDISTSGKAQLYS</sequence>
<evidence type="ECO:0000256" key="1">
    <source>
        <dbReference type="SAM" id="MobiDB-lite"/>
    </source>
</evidence>
<dbReference type="EMBL" id="JYDH01000007">
    <property type="protein sequence ID" value="KRY41510.1"/>
    <property type="molecule type" value="Genomic_DNA"/>
</dbReference>
<dbReference type="PANTHER" id="PTHR47055">
    <property type="entry name" value="DDE_TNP_1_7 DOMAIN-CONTAINING PROTEIN"/>
    <property type="match status" value="1"/>
</dbReference>
<protein>
    <submittedName>
        <fullName evidence="3">PiggyBac transposable element-derived protein 2</fullName>
    </submittedName>
</protein>
<evidence type="ECO:0000259" key="2">
    <source>
        <dbReference type="Pfam" id="PF13843"/>
    </source>
</evidence>
<dbReference type="InParanoid" id="A0A0V1BX30"/>
<feature type="domain" description="PiggyBac transposable element-derived protein" evidence="2">
    <location>
        <begin position="61"/>
        <end position="168"/>
    </location>
</feature>
<dbReference type="InterPro" id="IPR052638">
    <property type="entry name" value="PiggyBac_TE-derived"/>
</dbReference>